<dbReference type="GO" id="GO:0022857">
    <property type="term" value="F:transmembrane transporter activity"/>
    <property type="evidence" value="ECO:0007669"/>
    <property type="project" value="InterPro"/>
</dbReference>
<evidence type="ECO:0000256" key="16">
    <source>
        <dbReference type="ARBA" id="ARBA00044900"/>
    </source>
</evidence>
<feature type="transmembrane region" description="Helical" evidence="26">
    <location>
        <begin position="319"/>
        <end position="338"/>
    </location>
</feature>
<comment type="subunit">
    <text evidence="24">Homodimer. Interacts with lysosomal protein GLMP (via lumenal domain); the interaction starts while both proteins are still in the endoplasmic reticulum and is required for stabilization of MFSD1 in lysosomes but has no direct effect on its targeting to lysosomes or transporter activity.</text>
</comment>
<comment type="catalytic activity">
    <reaction evidence="14">
        <text>L-aspartyl-L-lysine(out) = L-aspartyl-L-lysine(in)</text>
        <dbReference type="Rhea" id="RHEA:79411"/>
        <dbReference type="ChEBI" id="CHEBI:229953"/>
    </reaction>
</comment>
<comment type="catalytic activity">
    <reaction evidence="15">
        <text>L-arginyl-L-alpha-amino acid(out) = L-arginyl-L-alpha-amino acid(in)</text>
        <dbReference type="Rhea" id="RHEA:79371"/>
        <dbReference type="ChEBI" id="CHEBI:84315"/>
    </reaction>
</comment>
<dbReference type="Pfam" id="PF07690">
    <property type="entry name" value="MFS_1"/>
    <property type="match status" value="1"/>
</dbReference>
<evidence type="ECO:0000256" key="12">
    <source>
        <dbReference type="ARBA" id="ARBA00044891"/>
    </source>
</evidence>
<keyword evidence="5 26" id="KW-1133">Transmembrane helix</keyword>
<evidence type="ECO:0000256" key="18">
    <source>
        <dbReference type="ARBA" id="ARBA00044912"/>
    </source>
</evidence>
<comment type="catalytic activity">
    <reaction evidence="8">
        <text>L-lysyl-L-alanine(out) = L-lysyl-L-alanine(in)</text>
        <dbReference type="Rhea" id="RHEA:79399"/>
        <dbReference type="ChEBI" id="CHEBI:229954"/>
    </reaction>
</comment>
<feature type="transmembrane region" description="Helical" evidence="26">
    <location>
        <begin position="104"/>
        <end position="128"/>
    </location>
</feature>
<feature type="region of interest" description="Disordered" evidence="25">
    <location>
        <begin position="1"/>
        <end position="22"/>
    </location>
</feature>
<evidence type="ECO:0000256" key="14">
    <source>
        <dbReference type="ARBA" id="ARBA00044898"/>
    </source>
</evidence>
<evidence type="ECO:0000256" key="5">
    <source>
        <dbReference type="ARBA" id="ARBA00022989"/>
    </source>
</evidence>
<evidence type="ECO:0000256" key="3">
    <source>
        <dbReference type="ARBA" id="ARBA00022448"/>
    </source>
</evidence>
<comment type="catalytic activity">
    <reaction evidence="11">
        <text>L-alpha-aminoacyl-L-histidine(out) = L-alpha-aminoacyl-L-histidine(in)</text>
        <dbReference type="Rhea" id="RHEA:79375"/>
        <dbReference type="ChEBI" id="CHEBI:229967"/>
    </reaction>
</comment>
<comment type="catalytic activity">
    <reaction evidence="19">
        <text>L-alanyl-L-lysine(out) = L-alanyl-L-lysine(in)</text>
        <dbReference type="Rhea" id="RHEA:79415"/>
        <dbReference type="ChEBI" id="CHEBI:192470"/>
    </reaction>
</comment>
<evidence type="ECO:0000256" key="1">
    <source>
        <dbReference type="ARBA" id="ARBA00004155"/>
    </source>
</evidence>
<feature type="transmembrane region" description="Helical" evidence="26">
    <location>
        <begin position="76"/>
        <end position="98"/>
    </location>
</feature>
<dbReference type="Ensembl" id="ENSSRHT00000022076.1">
    <property type="protein sequence ID" value="ENSSRHP00000021407.1"/>
    <property type="gene ID" value="ENSSRHG00000011383.1"/>
</dbReference>
<dbReference type="PANTHER" id="PTHR23512:SF3">
    <property type="entry name" value="MAJOR FACILITATOR SUPERFAMILY DOMAIN-CONTAINING PROTEIN 1"/>
    <property type="match status" value="1"/>
</dbReference>
<keyword evidence="28" id="KW-1185">Reference proteome</keyword>
<evidence type="ECO:0000313" key="27">
    <source>
        <dbReference type="Ensembl" id="ENSSRHP00000021407.1"/>
    </source>
</evidence>
<feature type="transmembrane region" description="Helical" evidence="26">
    <location>
        <begin position="252"/>
        <end position="272"/>
    </location>
</feature>
<evidence type="ECO:0000256" key="2">
    <source>
        <dbReference type="ARBA" id="ARBA00008335"/>
    </source>
</evidence>
<feature type="transmembrane region" description="Helical" evidence="26">
    <location>
        <begin position="34"/>
        <end position="55"/>
    </location>
</feature>
<keyword evidence="6 26" id="KW-0472">Membrane</keyword>
<keyword evidence="7" id="KW-0458">Lysosome</keyword>
<evidence type="ECO:0000256" key="24">
    <source>
        <dbReference type="ARBA" id="ARBA00046376"/>
    </source>
</evidence>
<evidence type="ECO:0000256" key="22">
    <source>
        <dbReference type="ARBA" id="ARBA00045018"/>
    </source>
</evidence>
<dbReference type="Gene3D" id="1.20.1250.20">
    <property type="entry name" value="MFS general substrate transporter like domains"/>
    <property type="match status" value="2"/>
</dbReference>
<evidence type="ECO:0000313" key="28">
    <source>
        <dbReference type="Proteomes" id="UP000472270"/>
    </source>
</evidence>
<comment type="catalytic activity">
    <reaction evidence="13">
        <text>L-alpha-aminoacyl-L-lysine(out) = L-alpha-aminoacyl-L-lysine(in)</text>
        <dbReference type="Rhea" id="RHEA:79383"/>
        <dbReference type="ChEBI" id="CHEBI:229966"/>
    </reaction>
</comment>
<dbReference type="CDD" id="cd17340">
    <property type="entry name" value="MFS_MFSD1"/>
    <property type="match status" value="1"/>
</dbReference>
<dbReference type="PANTHER" id="PTHR23512">
    <property type="entry name" value="MAJOR FACILITATOR SUPERFAMILY DOMAIN-CONTAINING PROTEIN 1"/>
    <property type="match status" value="1"/>
</dbReference>
<proteinExistence type="inferred from homology"/>
<feature type="transmembrane region" description="Helical" evidence="26">
    <location>
        <begin position="344"/>
        <end position="370"/>
    </location>
</feature>
<dbReference type="InterPro" id="IPR036259">
    <property type="entry name" value="MFS_trans_sf"/>
</dbReference>
<comment type="catalytic activity">
    <reaction evidence="18">
        <text>L-histidyl-L-alpha-amino acid(out) = L-histidyl-L-alpha-amino acid(in)</text>
        <dbReference type="Rhea" id="RHEA:79379"/>
        <dbReference type="ChEBI" id="CHEBI:229964"/>
    </reaction>
</comment>
<gene>
    <name evidence="27" type="primary">mfsd1</name>
</gene>
<accession>A0A673H7A3</accession>
<evidence type="ECO:0000256" key="23">
    <source>
        <dbReference type="ARBA" id="ARBA00045709"/>
    </source>
</evidence>
<evidence type="ECO:0000256" key="21">
    <source>
        <dbReference type="ARBA" id="ARBA00044985"/>
    </source>
</evidence>
<feature type="compositionally biased region" description="Acidic residues" evidence="25">
    <location>
        <begin position="1"/>
        <end position="19"/>
    </location>
</feature>
<evidence type="ECO:0000256" key="20">
    <source>
        <dbReference type="ARBA" id="ARBA00044924"/>
    </source>
</evidence>
<dbReference type="InterPro" id="IPR052187">
    <property type="entry name" value="MFSD1"/>
</dbReference>
<evidence type="ECO:0000256" key="26">
    <source>
        <dbReference type="SAM" id="Phobius"/>
    </source>
</evidence>
<protein>
    <recommendedName>
        <fullName evidence="21">Lysosomal dipeptide transporter MFSD1</fullName>
    </recommendedName>
    <alternativeName>
        <fullName evidence="22">Major facilitator superfamily domain-containing protein 1</fullName>
    </alternativeName>
</protein>
<organism evidence="27 28">
    <name type="scientific">Sinocyclocheilus rhinocerous</name>
    <dbReference type="NCBI Taxonomy" id="307959"/>
    <lineage>
        <taxon>Eukaryota</taxon>
        <taxon>Metazoa</taxon>
        <taxon>Chordata</taxon>
        <taxon>Craniata</taxon>
        <taxon>Vertebrata</taxon>
        <taxon>Euteleostomi</taxon>
        <taxon>Actinopterygii</taxon>
        <taxon>Neopterygii</taxon>
        <taxon>Teleostei</taxon>
        <taxon>Ostariophysi</taxon>
        <taxon>Cypriniformes</taxon>
        <taxon>Cyprinidae</taxon>
        <taxon>Cyprininae</taxon>
        <taxon>Sinocyclocheilus</taxon>
    </lineage>
</organism>
<dbReference type="SUPFAM" id="SSF103473">
    <property type="entry name" value="MFS general substrate transporter"/>
    <property type="match status" value="1"/>
</dbReference>
<evidence type="ECO:0000256" key="9">
    <source>
        <dbReference type="ARBA" id="ARBA00044878"/>
    </source>
</evidence>
<evidence type="ECO:0000256" key="4">
    <source>
        <dbReference type="ARBA" id="ARBA00022692"/>
    </source>
</evidence>
<comment type="subcellular location">
    <subcellularLocation>
        <location evidence="1">Lysosome membrane</location>
        <topology evidence="1">Multi-pass membrane protein</topology>
    </subcellularLocation>
</comment>
<comment type="catalytic activity">
    <reaction evidence="10">
        <text>L-alpha-aminoacyl-L-arginine(out) = L-alpha-aminoacyl-L-arginine(in)</text>
        <dbReference type="Rhea" id="RHEA:79367"/>
        <dbReference type="ChEBI" id="CHEBI:229968"/>
    </reaction>
</comment>
<evidence type="ECO:0000256" key="10">
    <source>
        <dbReference type="ARBA" id="ARBA00044881"/>
    </source>
</evidence>
<evidence type="ECO:0000256" key="8">
    <source>
        <dbReference type="ARBA" id="ARBA00044876"/>
    </source>
</evidence>
<comment type="similarity">
    <text evidence="2">Belongs to the major facilitator superfamily.</text>
</comment>
<comment type="catalytic activity">
    <reaction evidence="16">
        <text>L-lysyl-L-lysine(out) = L-lysyl-L-lysine(in)</text>
        <dbReference type="Rhea" id="RHEA:79403"/>
        <dbReference type="ChEBI" id="CHEBI:229956"/>
    </reaction>
</comment>
<name>A0A673H7A3_9TELE</name>
<reference evidence="27" key="2">
    <citation type="submission" date="2025-09" db="UniProtKB">
        <authorList>
            <consortium name="Ensembl"/>
        </authorList>
    </citation>
    <scope>IDENTIFICATION</scope>
</reference>
<sequence>MAEREEYEGLLDEEDEDDEGVSRHLSPLCDPTHLLHRILVLLFMCFLGFGSYFCYDNPAALQTQVIQDMSLNTASFMQLYAWYSWPNVVLCFLGGFLLDRVFGIRLGTIIFALFVVIGQHLMFLWLCVNMRDLFSIGGESLAVAQNTYAVNWFKGKELNLVFGLQLSMARVGSTVNMNVIGWVYSRIQAVMGSAGHTTLGITLMIAASTCLFSLTCALILGFLDRRAEKILHKEQSKTGEVIKLTDVKDFPFSLWLIFIICVAYYVAIFPFIGLGQVFFIEKFAFTTVQARAINSIVYIISAPASPLLGFMVDRTGRNVLWVMLAVATTLLSHMMLAFTFWNPWIAMCLLGLSYSLLACALWPMVAFVVLEHQLGTAYGFMQSIQNLGLALMSMAAGSILDLKGYLFLEVFFIACLCCE</sequence>
<reference evidence="27" key="1">
    <citation type="submission" date="2025-08" db="UniProtKB">
        <authorList>
            <consortium name="Ensembl"/>
        </authorList>
    </citation>
    <scope>IDENTIFICATION</scope>
</reference>
<dbReference type="AlphaFoldDB" id="A0A673H7A3"/>
<evidence type="ECO:0000256" key="11">
    <source>
        <dbReference type="ARBA" id="ARBA00044884"/>
    </source>
</evidence>
<evidence type="ECO:0000256" key="19">
    <source>
        <dbReference type="ARBA" id="ARBA00044919"/>
    </source>
</evidence>
<keyword evidence="4 26" id="KW-0812">Transmembrane</keyword>
<comment type="function">
    <text evidence="23">Lysosomal dipeptide uniporter that selectively exports lysine, arginine or histidine-containing dipeptides with a net positive charge from the lysosome lumen into the cytosol. Could play a role in a specific type of protein O-glycosylation indirectly regulating macrophages migration and tissue invasion. Also essential for liver homeostasis.</text>
</comment>
<evidence type="ECO:0000256" key="17">
    <source>
        <dbReference type="ARBA" id="ARBA00044903"/>
    </source>
</evidence>
<evidence type="ECO:0000256" key="13">
    <source>
        <dbReference type="ARBA" id="ARBA00044893"/>
    </source>
</evidence>
<evidence type="ECO:0000256" key="25">
    <source>
        <dbReference type="SAM" id="MobiDB-lite"/>
    </source>
</evidence>
<dbReference type="InterPro" id="IPR011701">
    <property type="entry name" value="MFS"/>
</dbReference>
<comment type="catalytic activity">
    <reaction evidence="9">
        <text>L-histidyl-glycine(out) = L-histidyl-glycine(in)</text>
        <dbReference type="Rhea" id="RHEA:79395"/>
        <dbReference type="ChEBI" id="CHEBI:229957"/>
    </reaction>
</comment>
<comment type="catalytic activity">
    <reaction evidence="20">
        <text>L-lysyl-glycine(out) = L-lysyl-glycine(in)</text>
        <dbReference type="Rhea" id="RHEA:79407"/>
        <dbReference type="ChEBI" id="CHEBI:191202"/>
    </reaction>
</comment>
<comment type="catalytic activity">
    <reaction evidence="17">
        <text>L-arginyl-glycine(out) = L-arginyl-glycine(in)</text>
        <dbReference type="Rhea" id="RHEA:79391"/>
        <dbReference type="ChEBI" id="CHEBI:229955"/>
    </reaction>
</comment>
<comment type="catalytic activity">
    <reaction evidence="12">
        <text>L-lysyl-L-alpha-amino acid(out) = L-lysyl-L-alpha-amino acid(in)</text>
        <dbReference type="Rhea" id="RHEA:79387"/>
        <dbReference type="ChEBI" id="CHEBI:229965"/>
    </reaction>
</comment>
<evidence type="ECO:0000256" key="7">
    <source>
        <dbReference type="ARBA" id="ARBA00023228"/>
    </source>
</evidence>
<evidence type="ECO:0000256" key="15">
    <source>
        <dbReference type="ARBA" id="ARBA00044899"/>
    </source>
</evidence>
<dbReference type="GO" id="GO:0005765">
    <property type="term" value="C:lysosomal membrane"/>
    <property type="evidence" value="ECO:0007669"/>
    <property type="project" value="UniProtKB-SubCell"/>
</dbReference>
<feature type="transmembrane region" description="Helical" evidence="26">
    <location>
        <begin position="199"/>
        <end position="223"/>
    </location>
</feature>
<keyword evidence="3" id="KW-0813">Transport</keyword>
<evidence type="ECO:0000256" key="6">
    <source>
        <dbReference type="ARBA" id="ARBA00023136"/>
    </source>
</evidence>
<dbReference type="Proteomes" id="UP000472270">
    <property type="component" value="Unassembled WGS sequence"/>
</dbReference>